<evidence type="ECO:0000313" key="4">
    <source>
        <dbReference type="Proteomes" id="UP000321046"/>
    </source>
</evidence>
<feature type="signal peptide" evidence="2">
    <location>
        <begin position="1"/>
        <end position="31"/>
    </location>
</feature>
<name>A0A5C6WY61_9DELT</name>
<feature type="region of interest" description="Disordered" evidence="1">
    <location>
        <begin position="144"/>
        <end position="225"/>
    </location>
</feature>
<dbReference type="EMBL" id="VOSL01000060">
    <property type="protein sequence ID" value="TXD33646.1"/>
    <property type="molecule type" value="Genomic_DNA"/>
</dbReference>
<proteinExistence type="predicted"/>
<dbReference type="Proteomes" id="UP000321046">
    <property type="component" value="Unassembled WGS sequence"/>
</dbReference>
<comment type="caution">
    <text evidence="3">The sequence shown here is derived from an EMBL/GenBank/DDBJ whole genome shotgun (WGS) entry which is preliminary data.</text>
</comment>
<dbReference type="AlphaFoldDB" id="A0A5C6WY61"/>
<feature type="chain" id="PRO_5022679348" evidence="2">
    <location>
        <begin position="32"/>
        <end position="347"/>
    </location>
</feature>
<sequence>MKRLPPTPFAPTMIAVVMMCATLLFSLNASAQSRGYDVQLNTLSVERDRGQLIITYQVDARDWRALQQARIQPRLNVYLPEGSSRDFEFVQALRIDAPRGQATMNLGRRAAASHAELRLVGTQGPHTITTIRLERRRPAQTLRLPIVELRRSPGYPDRDDRYHRDDRHDRDDRYGRDDRHDRDDRYDRRRDRDDRRPPRAGRPHRPGPPPHAGYPTHPHHPRPGASRAQIIEACGDQSPFPSQVTHCIESATLLPPSYAVATIRACGDATTFSGDFEHCMTTASAYRTPPAPAIRACGEATSFSSDLRGCISAAAGFRHQPAPVIRACSEATTFSSEFQQCLDASRA</sequence>
<protein>
    <submittedName>
        <fullName evidence="3">Uncharacterized protein</fullName>
    </submittedName>
</protein>
<accession>A0A5C6WY61</accession>
<dbReference type="OrthoDB" id="5495622at2"/>
<evidence type="ECO:0000256" key="1">
    <source>
        <dbReference type="SAM" id="MobiDB-lite"/>
    </source>
</evidence>
<reference evidence="3 4" key="1">
    <citation type="submission" date="2019-08" db="EMBL/GenBank/DDBJ databases">
        <title>Bradymonadales sp. TMQ2.</title>
        <authorList>
            <person name="Liang Q."/>
        </authorList>
    </citation>
    <scope>NUCLEOTIDE SEQUENCE [LARGE SCALE GENOMIC DNA]</scope>
    <source>
        <strain evidence="3 4">TMQ2</strain>
    </source>
</reference>
<evidence type="ECO:0000313" key="3">
    <source>
        <dbReference type="EMBL" id="TXD33646.1"/>
    </source>
</evidence>
<dbReference type="RefSeq" id="WP_146975853.1">
    <property type="nucleotide sequence ID" value="NZ_VOSL01000060.1"/>
</dbReference>
<feature type="compositionally biased region" description="Basic and acidic residues" evidence="1">
    <location>
        <begin position="148"/>
        <end position="197"/>
    </location>
</feature>
<keyword evidence="2" id="KW-0732">Signal</keyword>
<evidence type="ECO:0000256" key="2">
    <source>
        <dbReference type="SAM" id="SignalP"/>
    </source>
</evidence>
<gene>
    <name evidence="3" type="ORF">FRC96_15810</name>
</gene>
<organism evidence="3 4">
    <name type="scientific">Lujinxingia vulgaris</name>
    <dbReference type="NCBI Taxonomy" id="2600176"/>
    <lineage>
        <taxon>Bacteria</taxon>
        <taxon>Deltaproteobacteria</taxon>
        <taxon>Bradymonadales</taxon>
        <taxon>Lujinxingiaceae</taxon>
        <taxon>Lujinxingia</taxon>
    </lineage>
</organism>